<comment type="caution">
    <text evidence="2">The sequence shown here is derived from an EMBL/GenBank/DDBJ whole genome shotgun (WGS) entry which is preliminary data.</text>
</comment>
<dbReference type="AlphaFoldDB" id="A0A843VJL4"/>
<protein>
    <submittedName>
        <fullName evidence="2">Uncharacterized protein</fullName>
    </submittedName>
</protein>
<reference evidence="2" key="1">
    <citation type="submission" date="2017-07" db="EMBL/GenBank/DDBJ databases">
        <title>Taro Niue Genome Assembly and Annotation.</title>
        <authorList>
            <person name="Atibalentja N."/>
            <person name="Keating K."/>
            <person name="Fields C.J."/>
        </authorList>
    </citation>
    <scope>NUCLEOTIDE SEQUENCE</scope>
    <source>
        <strain evidence="2">Niue_2</strain>
        <tissue evidence="2">Leaf</tissue>
    </source>
</reference>
<dbReference type="OrthoDB" id="651362at2759"/>
<feature type="non-terminal residue" evidence="2">
    <location>
        <position position="169"/>
    </location>
</feature>
<feature type="compositionally biased region" description="Basic residues" evidence="1">
    <location>
        <begin position="19"/>
        <end position="29"/>
    </location>
</feature>
<evidence type="ECO:0000313" key="2">
    <source>
        <dbReference type="EMBL" id="MQL96668.1"/>
    </source>
</evidence>
<sequence length="169" mass="18683">LLKSSSLPAAAVDIVDSGRHRRRHRRRGDRRFLQPLWMSSPPPSVPVATAASPSLVSLALTPRLPSHRRCYHLPKLLPLPPAPFLLPPSPAEEGGPTTYASPSQMASGSTSPPSEPEAQLKRPPQFQELFDETHKKKGTDDCISEKAREVAESYNRGMDERYGYDSQHP</sequence>
<evidence type="ECO:0000256" key="1">
    <source>
        <dbReference type="SAM" id="MobiDB-lite"/>
    </source>
</evidence>
<feature type="compositionally biased region" description="Basic and acidic residues" evidence="1">
    <location>
        <begin position="131"/>
        <end position="148"/>
    </location>
</feature>
<dbReference type="EMBL" id="NMUH01001944">
    <property type="protein sequence ID" value="MQL96668.1"/>
    <property type="molecule type" value="Genomic_DNA"/>
</dbReference>
<proteinExistence type="predicted"/>
<accession>A0A843VJL4</accession>
<name>A0A843VJL4_COLES</name>
<feature type="compositionally biased region" description="Pro residues" evidence="1">
    <location>
        <begin position="81"/>
        <end position="90"/>
    </location>
</feature>
<evidence type="ECO:0000313" key="3">
    <source>
        <dbReference type="Proteomes" id="UP000652761"/>
    </source>
</evidence>
<dbReference type="Proteomes" id="UP000652761">
    <property type="component" value="Unassembled WGS sequence"/>
</dbReference>
<feature type="compositionally biased region" description="Polar residues" evidence="1">
    <location>
        <begin position="98"/>
        <end position="112"/>
    </location>
</feature>
<feature type="region of interest" description="Disordered" evidence="1">
    <location>
        <begin position="17"/>
        <end position="47"/>
    </location>
</feature>
<keyword evidence="3" id="KW-1185">Reference proteome</keyword>
<feature type="region of interest" description="Disordered" evidence="1">
    <location>
        <begin position="81"/>
        <end position="148"/>
    </location>
</feature>
<organism evidence="2 3">
    <name type="scientific">Colocasia esculenta</name>
    <name type="common">Wild taro</name>
    <name type="synonym">Arum esculentum</name>
    <dbReference type="NCBI Taxonomy" id="4460"/>
    <lineage>
        <taxon>Eukaryota</taxon>
        <taxon>Viridiplantae</taxon>
        <taxon>Streptophyta</taxon>
        <taxon>Embryophyta</taxon>
        <taxon>Tracheophyta</taxon>
        <taxon>Spermatophyta</taxon>
        <taxon>Magnoliopsida</taxon>
        <taxon>Liliopsida</taxon>
        <taxon>Araceae</taxon>
        <taxon>Aroideae</taxon>
        <taxon>Colocasieae</taxon>
        <taxon>Colocasia</taxon>
    </lineage>
</organism>
<gene>
    <name evidence="2" type="ORF">Taro_029345</name>
</gene>